<evidence type="ECO:0000256" key="5">
    <source>
        <dbReference type="ARBA" id="ARBA00023098"/>
    </source>
</evidence>
<feature type="region of interest" description="ACP-binding" evidence="9">
    <location>
        <begin position="230"/>
        <end position="234"/>
    </location>
</feature>
<dbReference type="STRING" id="999415.HMPREF9943_01137"/>
<name>M2NEF4_9FIRM</name>
<dbReference type="OrthoDB" id="9815506at2"/>
<dbReference type="GO" id="GO:0005737">
    <property type="term" value="C:cytoplasm"/>
    <property type="evidence" value="ECO:0007669"/>
    <property type="project" value="UniProtKB-SubCell"/>
</dbReference>
<keyword evidence="9" id="KW-0963">Cytoplasm</keyword>
<reference evidence="12 13" key="1">
    <citation type="submission" date="2013-02" db="EMBL/GenBank/DDBJ databases">
        <title>The Genome Sequence of Lactobacillus catenaformis F0143.</title>
        <authorList>
            <consortium name="The Broad Institute Genome Sequencing Platform"/>
            <person name="Earl A."/>
            <person name="Ward D."/>
            <person name="Feldgarden M."/>
            <person name="Gevers D."/>
            <person name="Izard J."/>
            <person name="Blanton J.M."/>
            <person name="Mathney J."/>
            <person name="Dewhirst F.E."/>
            <person name="Young S.K."/>
            <person name="Zeng Q."/>
            <person name="Gargeya S."/>
            <person name="Fitzgerald M."/>
            <person name="Haas B."/>
            <person name="Abouelleil A."/>
            <person name="Alvarado L."/>
            <person name="Arachchi H.M."/>
            <person name="Berlin A."/>
            <person name="Chapman S.B."/>
            <person name="Gearin G."/>
            <person name="Goldberg J."/>
            <person name="Griggs A."/>
            <person name="Gujja S."/>
            <person name="Hansen M."/>
            <person name="Heiman D."/>
            <person name="Howarth C."/>
            <person name="Larimer J."/>
            <person name="Lui A."/>
            <person name="MacDonald P.J.P."/>
            <person name="McCowen C."/>
            <person name="Montmayeur A."/>
            <person name="Murphy C."/>
            <person name="Neiman D."/>
            <person name="Pearson M."/>
            <person name="Priest M."/>
            <person name="Roberts A."/>
            <person name="Saif S."/>
            <person name="Shea T."/>
            <person name="Sisk P."/>
            <person name="Stolte C."/>
            <person name="Sykes S."/>
            <person name="Wortman J."/>
            <person name="Nusbaum C."/>
            <person name="Birren B."/>
        </authorList>
    </citation>
    <scope>NUCLEOTIDE SEQUENCE [LARGE SCALE GENOMIC DNA]</scope>
    <source>
        <strain evidence="12 13">OT 569</strain>
    </source>
</reference>
<gene>
    <name evidence="9" type="primary">fabH</name>
    <name evidence="12" type="ORF">HMPREF9943_01137</name>
</gene>
<keyword evidence="3 9" id="KW-0808">Transferase</keyword>
<comment type="subcellular location">
    <subcellularLocation>
        <location evidence="9">Cytoplasm</location>
    </subcellularLocation>
</comment>
<keyword evidence="13" id="KW-1185">Reference proteome</keyword>
<comment type="caution">
    <text evidence="12">The sequence shown here is derived from an EMBL/GenBank/DDBJ whole genome shotgun (WGS) entry which is preliminary data.</text>
</comment>
<dbReference type="GO" id="GO:0006633">
    <property type="term" value="P:fatty acid biosynthetic process"/>
    <property type="evidence" value="ECO:0007669"/>
    <property type="project" value="UniProtKB-UniRule"/>
</dbReference>
<evidence type="ECO:0000313" key="13">
    <source>
        <dbReference type="Proteomes" id="UP000011758"/>
    </source>
</evidence>
<keyword evidence="2 9" id="KW-0444">Lipid biosynthesis</keyword>
<feature type="active site" evidence="9">
    <location>
        <position position="259"/>
    </location>
</feature>
<dbReference type="InterPro" id="IPR013747">
    <property type="entry name" value="ACP_syn_III_C"/>
</dbReference>
<dbReference type="CDD" id="cd00830">
    <property type="entry name" value="KAS_III"/>
    <property type="match status" value="1"/>
</dbReference>
<evidence type="ECO:0000256" key="4">
    <source>
        <dbReference type="ARBA" id="ARBA00022832"/>
    </source>
</evidence>
<dbReference type="InterPro" id="IPR004655">
    <property type="entry name" value="FabH"/>
</dbReference>
<dbReference type="PANTHER" id="PTHR43091:SF1">
    <property type="entry name" value="BETA-KETOACYL-[ACYL-CARRIER-PROTEIN] SYNTHASE III, CHLOROPLASTIC"/>
    <property type="match status" value="1"/>
</dbReference>
<dbReference type="HAMAP" id="MF_01815">
    <property type="entry name" value="FabH"/>
    <property type="match status" value="1"/>
</dbReference>
<keyword evidence="7 9" id="KW-0511">Multifunctional enzyme</keyword>
<keyword evidence="6 9" id="KW-0275">Fatty acid biosynthesis</keyword>
<comment type="catalytic activity">
    <reaction evidence="9">
        <text>malonyl-[ACP] + acetyl-CoA + H(+) = 3-oxobutanoyl-[ACP] + CO2 + CoA</text>
        <dbReference type="Rhea" id="RHEA:12080"/>
        <dbReference type="Rhea" id="RHEA-COMP:9623"/>
        <dbReference type="Rhea" id="RHEA-COMP:9625"/>
        <dbReference type="ChEBI" id="CHEBI:15378"/>
        <dbReference type="ChEBI" id="CHEBI:16526"/>
        <dbReference type="ChEBI" id="CHEBI:57287"/>
        <dbReference type="ChEBI" id="CHEBI:57288"/>
        <dbReference type="ChEBI" id="CHEBI:78449"/>
        <dbReference type="ChEBI" id="CHEBI:78450"/>
        <dbReference type="EC" id="2.3.1.180"/>
    </reaction>
</comment>
<keyword evidence="5 9" id="KW-0443">Lipid metabolism</keyword>
<evidence type="ECO:0000256" key="2">
    <source>
        <dbReference type="ARBA" id="ARBA00022516"/>
    </source>
</evidence>
<proteinExistence type="inferred from homology"/>
<keyword evidence="8 9" id="KW-0012">Acyltransferase</keyword>
<evidence type="ECO:0000256" key="6">
    <source>
        <dbReference type="ARBA" id="ARBA00023160"/>
    </source>
</evidence>
<feature type="active site" evidence="9">
    <location>
        <position position="229"/>
    </location>
</feature>
<dbReference type="eggNOG" id="COG0332">
    <property type="taxonomic scope" value="Bacteria"/>
</dbReference>
<feature type="domain" description="Beta-ketoacyl-[acyl-carrier-protein] synthase III N-terminal" evidence="11">
    <location>
        <begin position="104"/>
        <end position="176"/>
    </location>
</feature>
<dbReference type="PANTHER" id="PTHR43091">
    <property type="entry name" value="3-OXOACYL-[ACYL-CARRIER-PROTEIN] SYNTHASE"/>
    <property type="match status" value="1"/>
</dbReference>
<comment type="pathway">
    <text evidence="9">Lipid metabolism; fatty acid biosynthesis.</text>
</comment>
<dbReference type="GO" id="GO:0004315">
    <property type="term" value="F:3-oxoacyl-[acyl-carrier-protein] synthase activity"/>
    <property type="evidence" value="ECO:0007669"/>
    <property type="project" value="InterPro"/>
</dbReference>
<dbReference type="GO" id="GO:0033818">
    <property type="term" value="F:beta-ketoacyl-acyl-carrier-protein synthase III activity"/>
    <property type="evidence" value="ECO:0007669"/>
    <property type="project" value="UniProtKB-UniRule"/>
</dbReference>
<protein>
    <recommendedName>
        <fullName evidence="9">Beta-ketoacyl-[acyl-carrier-protein] synthase III</fullName>
        <shortName evidence="9">Beta-ketoacyl-ACP synthase III</shortName>
        <shortName evidence="9">KAS III</shortName>
        <ecNumber evidence="9">2.3.1.180</ecNumber>
    </recommendedName>
    <alternativeName>
        <fullName evidence="9">3-oxoacyl-[acyl-carrier-protein] synthase 3</fullName>
    </alternativeName>
    <alternativeName>
        <fullName evidence="9">3-oxoacyl-[acyl-carrier-protein] synthase III</fullName>
    </alternativeName>
</protein>
<keyword evidence="4 9" id="KW-0276">Fatty acid metabolism</keyword>
<dbReference type="EMBL" id="AGEJ01000018">
    <property type="protein sequence ID" value="EMD16583.1"/>
    <property type="molecule type" value="Genomic_DNA"/>
</dbReference>
<comment type="similarity">
    <text evidence="1 9">Belongs to the thiolase-like superfamily. FabH family.</text>
</comment>
<dbReference type="InterPro" id="IPR013751">
    <property type="entry name" value="ACP_syn_III_N"/>
</dbReference>
<dbReference type="PATRIC" id="fig|999415.3.peg.1155"/>
<dbReference type="NCBIfam" id="TIGR00747">
    <property type="entry name" value="fabH"/>
    <property type="match status" value="1"/>
</dbReference>
<evidence type="ECO:0000256" key="8">
    <source>
        <dbReference type="ARBA" id="ARBA00023315"/>
    </source>
</evidence>
<dbReference type="InterPro" id="IPR016039">
    <property type="entry name" value="Thiolase-like"/>
</dbReference>
<dbReference type="SUPFAM" id="SSF53901">
    <property type="entry name" value="Thiolase-like"/>
    <property type="match status" value="1"/>
</dbReference>
<accession>M2NEF4</accession>
<evidence type="ECO:0000256" key="9">
    <source>
        <dbReference type="HAMAP-Rule" id="MF_01815"/>
    </source>
</evidence>
<comment type="function">
    <text evidence="9">Catalyzes the condensation reaction of fatty acid synthesis by the addition to an acyl acceptor of two carbons from malonyl-ACP. Catalyzes the first condensation reaction which initiates fatty acid synthesis and may therefore play a role in governing the total rate of fatty acid production. Possesses both acetoacetyl-ACP synthase and acetyl transacylase activities. Its substrate specificity determines the biosynthesis of branched-chain and/or straight-chain of fatty acids.</text>
</comment>
<evidence type="ECO:0000259" key="10">
    <source>
        <dbReference type="Pfam" id="PF08541"/>
    </source>
</evidence>
<evidence type="ECO:0000256" key="1">
    <source>
        <dbReference type="ARBA" id="ARBA00008642"/>
    </source>
</evidence>
<comment type="domain">
    <text evidence="9">The last Arg residue of the ACP-binding site is essential for the weak association between ACP/AcpP and FabH.</text>
</comment>
<dbReference type="AlphaFoldDB" id="M2NEF4"/>
<dbReference type="RefSeq" id="WP_004802985.1">
    <property type="nucleotide sequence ID" value="NZ_AUGJ01000002.1"/>
</dbReference>
<feature type="domain" description="Beta-ketoacyl-[acyl-carrier-protein] synthase III C-terminal" evidence="10">
    <location>
        <begin position="216"/>
        <end position="302"/>
    </location>
</feature>
<evidence type="ECO:0000256" key="3">
    <source>
        <dbReference type="ARBA" id="ARBA00022679"/>
    </source>
</evidence>
<organism evidence="12 13">
    <name type="scientific">Eggerthia catenaformis OT 569 = DSM 20559</name>
    <dbReference type="NCBI Taxonomy" id="999415"/>
    <lineage>
        <taxon>Bacteria</taxon>
        <taxon>Bacillati</taxon>
        <taxon>Bacillota</taxon>
        <taxon>Erysipelotrichia</taxon>
        <taxon>Erysipelotrichales</taxon>
        <taxon>Coprobacillaceae</taxon>
        <taxon>Eggerthia</taxon>
    </lineage>
</organism>
<dbReference type="EC" id="2.3.1.180" evidence="9"/>
<dbReference type="Gene3D" id="3.40.47.10">
    <property type="match status" value="1"/>
</dbReference>
<comment type="subunit">
    <text evidence="9">Homodimer.</text>
</comment>
<dbReference type="NCBIfam" id="NF006829">
    <property type="entry name" value="PRK09352.1"/>
    <property type="match status" value="1"/>
</dbReference>
<dbReference type="UniPathway" id="UPA00094"/>
<sequence length="302" mass="33303">MGLKIISTGSYVPKKRVSNDDLSKLVDTNDEWITSRTGISYRHFASDQDTVELAFLASLKAIETIDKKKIGIIIAASITNPYHTPSIACLIQEKLGLPEDILAFDLNAACSGFVYSCHVAHSLLSSSKKPYALIVGAEKLSSIIDFTDRSTCILFGDGAGSAVVAYQKSPFYQITGSQGNLEALYAKEYLSMQGRAVFRFATHVIEKCIIDLLNVSQLDINDIDYFIIHQANKRIIAHVYKKLHIPADKFYTNLQEYGNTSGASIPLALDEMNQKKLLKKGMRLMMIGFGGGLTYGGNIVEW</sequence>
<evidence type="ECO:0000259" key="11">
    <source>
        <dbReference type="Pfam" id="PF08545"/>
    </source>
</evidence>
<evidence type="ECO:0000313" key="12">
    <source>
        <dbReference type="EMBL" id="EMD16583.1"/>
    </source>
</evidence>
<dbReference type="Pfam" id="PF08545">
    <property type="entry name" value="ACP_syn_III"/>
    <property type="match status" value="1"/>
</dbReference>
<dbReference type="Proteomes" id="UP000011758">
    <property type="component" value="Unassembled WGS sequence"/>
</dbReference>
<dbReference type="Pfam" id="PF08541">
    <property type="entry name" value="ACP_syn_III_C"/>
    <property type="match status" value="1"/>
</dbReference>
<feature type="active site" evidence="9">
    <location>
        <position position="110"/>
    </location>
</feature>
<evidence type="ECO:0000256" key="7">
    <source>
        <dbReference type="ARBA" id="ARBA00023268"/>
    </source>
</evidence>